<protein>
    <recommendedName>
        <fullName evidence="2">Cation-transporting P-type ATPase N-terminal domain-containing protein</fullName>
    </recommendedName>
</protein>
<evidence type="ECO:0000259" key="2">
    <source>
        <dbReference type="SMART" id="SM00831"/>
    </source>
</evidence>
<feature type="domain" description="Cation-transporting P-type ATPase N-terminal" evidence="2">
    <location>
        <begin position="1"/>
        <end position="61"/>
    </location>
</feature>
<feature type="transmembrane region" description="Helical" evidence="1">
    <location>
        <begin position="40"/>
        <end position="59"/>
    </location>
</feature>
<dbReference type="EMBL" id="PFET01000005">
    <property type="protein sequence ID" value="PJE76123.1"/>
    <property type="molecule type" value="Genomic_DNA"/>
</dbReference>
<gene>
    <name evidence="3" type="ORF">COV04_01170</name>
</gene>
<dbReference type="Gene3D" id="1.20.1110.10">
    <property type="entry name" value="Calcium-transporting ATPase, transmembrane domain"/>
    <property type="match status" value="1"/>
</dbReference>
<dbReference type="SMART" id="SM00831">
    <property type="entry name" value="Cation_ATPase_N"/>
    <property type="match status" value="1"/>
</dbReference>
<dbReference type="PANTHER" id="PTHR42861">
    <property type="entry name" value="CALCIUM-TRANSPORTING ATPASE"/>
    <property type="match status" value="1"/>
</dbReference>
<dbReference type="SUPFAM" id="SSF81653">
    <property type="entry name" value="Calcium ATPase, transduction domain A"/>
    <property type="match status" value="1"/>
</dbReference>
<organism evidence="3 4">
    <name type="scientific">Candidatus Uhrbacteria bacterium CG10_big_fil_rev_8_21_14_0_10_48_11</name>
    <dbReference type="NCBI Taxonomy" id="1975037"/>
    <lineage>
        <taxon>Bacteria</taxon>
        <taxon>Candidatus Uhriibacteriota</taxon>
    </lineage>
</organism>
<dbReference type="Proteomes" id="UP000231152">
    <property type="component" value="Unassembled WGS sequence"/>
</dbReference>
<dbReference type="InterPro" id="IPR023298">
    <property type="entry name" value="ATPase_P-typ_TM_dom_sf"/>
</dbReference>
<keyword evidence="1" id="KW-0472">Membrane</keyword>
<keyword evidence="1" id="KW-0812">Transmembrane</keyword>
<sequence length="137" mass="14874">MVTAVSIGLRTEEAETRLERFGKNEVAEHKKSIVASLAKWFFSPIALMLLSAIGLSLFAGRTSDAGIIAALLILNFGISGWHEHKADTAVAKLRDHLHVFVSVIRDGKEVRIDSTDVVPGDIIRLTIGNIVPADVVF</sequence>
<accession>A0A2M8LFA1</accession>
<comment type="caution">
    <text evidence="3">The sequence shown here is derived from an EMBL/GenBank/DDBJ whole genome shotgun (WGS) entry which is preliminary data.</text>
</comment>
<dbReference type="Pfam" id="PF00122">
    <property type="entry name" value="E1-E2_ATPase"/>
    <property type="match status" value="1"/>
</dbReference>
<reference evidence="3 4" key="1">
    <citation type="submission" date="2017-09" db="EMBL/GenBank/DDBJ databases">
        <title>Depth-based differentiation of microbial function through sediment-hosted aquifers and enrichment of novel symbionts in the deep terrestrial subsurface.</title>
        <authorList>
            <person name="Probst A.J."/>
            <person name="Ladd B."/>
            <person name="Jarett J.K."/>
            <person name="Geller-Mcgrath D.E."/>
            <person name="Sieber C.M."/>
            <person name="Emerson J.B."/>
            <person name="Anantharaman K."/>
            <person name="Thomas B.C."/>
            <person name="Malmstrom R."/>
            <person name="Stieglmeier M."/>
            <person name="Klingl A."/>
            <person name="Woyke T."/>
            <person name="Ryan C.M."/>
            <person name="Banfield J.F."/>
        </authorList>
    </citation>
    <scope>NUCLEOTIDE SEQUENCE [LARGE SCALE GENOMIC DNA]</scope>
    <source>
        <strain evidence="3">CG10_big_fil_rev_8_21_14_0_10_48_11</strain>
    </source>
</reference>
<evidence type="ECO:0000256" key="1">
    <source>
        <dbReference type="SAM" id="Phobius"/>
    </source>
</evidence>
<feature type="transmembrane region" description="Helical" evidence="1">
    <location>
        <begin position="65"/>
        <end position="82"/>
    </location>
</feature>
<dbReference type="InterPro" id="IPR059000">
    <property type="entry name" value="ATPase_P-type_domA"/>
</dbReference>
<dbReference type="Gene3D" id="2.70.150.10">
    <property type="entry name" value="Calcium-transporting ATPase, cytoplasmic transduction domain A"/>
    <property type="match status" value="1"/>
</dbReference>
<dbReference type="InterPro" id="IPR004014">
    <property type="entry name" value="ATPase_P-typ_cation-transptr_N"/>
</dbReference>
<dbReference type="Pfam" id="PF00690">
    <property type="entry name" value="Cation_ATPase_N"/>
    <property type="match status" value="1"/>
</dbReference>
<keyword evidence="1" id="KW-1133">Transmembrane helix</keyword>
<dbReference type="AlphaFoldDB" id="A0A2M8LFA1"/>
<name>A0A2M8LFA1_9BACT</name>
<proteinExistence type="predicted"/>
<evidence type="ECO:0000313" key="4">
    <source>
        <dbReference type="Proteomes" id="UP000231152"/>
    </source>
</evidence>
<dbReference type="InterPro" id="IPR008250">
    <property type="entry name" value="ATPase_P-typ_transduc_dom_A_sf"/>
</dbReference>
<dbReference type="SUPFAM" id="SSF81665">
    <property type="entry name" value="Calcium ATPase, transmembrane domain M"/>
    <property type="match status" value="1"/>
</dbReference>
<evidence type="ECO:0000313" key="3">
    <source>
        <dbReference type="EMBL" id="PJE76123.1"/>
    </source>
</evidence>